<dbReference type="InterPro" id="IPR011992">
    <property type="entry name" value="EF-hand-dom_pair"/>
</dbReference>
<dbReference type="EMBL" id="QUTA01006436">
    <property type="protein sequence ID" value="RHY11135.1"/>
    <property type="molecule type" value="Genomic_DNA"/>
</dbReference>
<dbReference type="VEuPathDB" id="FungiDB:H257_08956"/>
<dbReference type="InterPro" id="IPR000719">
    <property type="entry name" value="Prot_kinase_dom"/>
</dbReference>
<dbReference type="SMART" id="SM00220">
    <property type="entry name" value="S_TKc"/>
    <property type="match status" value="1"/>
</dbReference>
<evidence type="ECO:0000313" key="4">
    <source>
        <dbReference type="Proteomes" id="UP000266239"/>
    </source>
</evidence>
<dbReference type="VEuPathDB" id="FungiDB:H257_08957"/>
<dbReference type="Proteomes" id="UP000266239">
    <property type="component" value="Unassembled WGS sequence"/>
</dbReference>
<dbReference type="GO" id="GO:0005524">
    <property type="term" value="F:ATP binding"/>
    <property type="evidence" value="ECO:0007669"/>
    <property type="project" value="InterPro"/>
</dbReference>
<evidence type="ECO:0000256" key="1">
    <source>
        <dbReference type="ARBA" id="ARBA00024334"/>
    </source>
</evidence>
<feature type="domain" description="EF-hand" evidence="2">
    <location>
        <begin position="222"/>
        <end position="257"/>
    </location>
</feature>
<reference evidence="3 4" key="1">
    <citation type="submission" date="2018-08" db="EMBL/GenBank/DDBJ databases">
        <title>Aphanomyces genome sequencing and annotation.</title>
        <authorList>
            <person name="Minardi D."/>
            <person name="Oidtmann B."/>
            <person name="Van Der Giezen M."/>
            <person name="Studholme D.J."/>
        </authorList>
    </citation>
    <scope>NUCLEOTIDE SEQUENCE [LARGE SCALE GENOMIC DNA]</scope>
    <source>
        <strain evidence="3 4">Yx</strain>
    </source>
</reference>
<dbReference type="GO" id="GO:0005509">
    <property type="term" value="F:calcium ion binding"/>
    <property type="evidence" value="ECO:0007669"/>
    <property type="project" value="InterPro"/>
</dbReference>
<dbReference type="InterPro" id="IPR002048">
    <property type="entry name" value="EF_hand_dom"/>
</dbReference>
<protein>
    <recommendedName>
        <fullName evidence="2">EF-hand domain-containing protein</fullName>
    </recommendedName>
</protein>
<accession>A0A397AY15</accession>
<gene>
    <name evidence="3" type="ORF">DYB25_009418</name>
</gene>
<name>A0A397AY15_APHAT</name>
<comment type="caution">
    <text evidence="3">The sequence shown here is derived from an EMBL/GenBank/DDBJ whole genome shotgun (WGS) entry which is preliminary data.</text>
</comment>
<dbReference type="GO" id="GO:0005634">
    <property type="term" value="C:nucleus"/>
    <property type="evidence" value="ECO:0007669"/>
    <property type="project" value="TreeGrafter"/>
</dbReference>
<comment type="similarity">
    <text evidence="1">Belongs to the protein kinase superfamily. Ser/Thr protein kinase family. CDPK subfamily.</text>
</comment>
<dbReference type="PANTHER" id="PTHR24345">
    <property type="entry name" value="SERINE/THREONINE-PROTEIN KINASE PLK"/>
    <property type="match status" value="1"/>
</dbReference>
<dbReference type="InterPro" id="IPR011009">
    <property type="entry name" value="Kinase-like_dom_sf"/>
</dbReference>
<dbReference type="PROSITE" id="PS50222">
    <property type="entry name" value="EF_HAND_2"/>
    <property type="match status" value="1"/>
</dbReference>
<evidence type="ECO:0000259" key="2">
    <source>
        <dbReference type="PROSITE" id="PS50222"/>
    </source>
</evidence>
<proteinExistence type="inferred from homology"/>
<evidence type="ECO:0000313" key="3">
    <source>
        <dbReference type="EMBL" id="RHY11135.1"/>
    </source>
</evidence>
<sequence>METLERLLLTADSTEVNATTVHNRRRVTAMEQAMNNGHWEVVHMLWAHPSVADDSRDKVAHDTIFPIYNASAVVLEDNPGHSFTWAAFVHPDLPVADDVSKVAVVAAMLNHPSLHAVPRADVVRRLMTSTDQDDRAAIDMADKLVREYLTSQQYFLTRYELVDGPPVHVSATAVVLLAIDHGIFDQVFDEYAGDDGCLDLNGFNSCNITLGRVHADSRGHKTDDQDWQAEFDVWDKDNDESMSKAEFHRYCDQTFGNKLKVVLKFMKSDLDCARERSHRSRLDTAFILGLLPPPEYDTADIATLRLPHHPNVNMAEYANLVVMPAADRSLEDIFLKERPSEAQVIDMIKQVAAALDHLHSHRIVHGDLKKLNVLRMGKCSIDGLTSPQRSKAIQPPHSCMLFQLLSGEELVPTDVNQDVTADYIDAAATWTDAKLHMRIHSQVPNEFAQNLLKQLLLVDPTARVSAAEVLAHPFLTGQRGKNHQAVLENVALVHQTQRNAQATLHALVDAHQNTEQLLEQLGHLTAQLSSLKHALLRGYFDAAEATVPTSFVVVRDRPSCVTSSDMDMLVASSATALLACVRSVALRTVHGSTITQALAVLTNGQPLYLYLVDEVSGEVVVGGDDGGMRRGGEGVYPIPIHPSDTSLLTSMLPLLVGGLKLLAHERRGRYVDNATRTWMEDALDMDNEAEMGVRMFEDMACKDATHESVRGAALRRLKLWFLEKDPTESFAGLERVLVGDGQVRWTSHVNAQRIRRHEQNQPNAVQMEDAQYLLDGIVQPDKGEALCL</sequence>
<dbReference type="SUPFAM" id="SSF47473">
    <property type="entry name" value="EF-hand"/>
    <property type="match status" value="1"/>
</dbReference>
<dbReference type="AlphaFoldDB" id="A0A397AY15"/>
<dbReference type="Gene3D" id="1.10.510.10">
    <property type="entry name" value="Transferase(Phosphotransferase) domain 1"/>
    <property type="match status" value="2"/>
</dbReference>
<organism evidence="3 4">
    <name type="scientific">Aphanomyces astaci</name>
    <name type="common">Crayfish plague agent</name>
    <dbReference type="NCBI Taxonomy" id="112090"/>
    <lineage>
        <taxon>Eukaryota</taxon>
        <taxon>Sar</taxon>
        <taxon>Stramenopiles</taxon>
        <taxon>Oomycota</taxon>
        <taxon>Saprolegniomycetes</taxon>
        <taxon>Saprolegniales</taxon>
        <taxon>Verrucalvaceae</taxon>
        <taxon>Aphanomyces</taxon>
    </lineage>
</organism>
<dbReference type="SUPFAM" id="SSF56112">
    <property type="entry name" value="Protein kinase-like (PK-like)"/>
    <property type="match status" value="1"/>
</dbReference>
<dbReference type="GO" id="GO:0004672">
    <property type="term" value="F:protein kinase activity"/>
    <property type="evidence" value="ECO:0007669"/>
    <property type="project" value="InterPro"/>
</dbReference>